<protein>
    <submittedName>
        <fullName evidence="2">Uncharacterized protein</fullName>
    </submittedName>
</protein>
<evidence type="ECO:0000313" key="3">
    <source>
        <dbReference type="Proteomes" id="UP000652761"/>
    </source>
</evidence>
<proteinExistence type="predicted"/>
<sequence>MADDDQPWVESSRPHFGRDLWVHYLKKIELLHLRLTMRALGLHHVWSDEVEPRGIGRRTWGKAKKSDVADSFTYLYCYQEVYEERDYIRSARDARDGLIDTLRAQLASTEAQLAKAREALATLATVECTDAVGASTSRSAPDPEASQHDADLSREAAELRVTLAVERREREREHGWWKNIVNVTVELSSFGRPKKEKLEPHLRPLLNLVNRGVNQVNQQSIIANERPVTFASTLRTSTVGNGDAAGRRNGSSTASFLAITVGQQCCHGFSLHPDRRQAILPPIQAYHSGSSFSFPSIPFSLPCFLI</sequence>
<dbReference type="AlphaFoldDB" id="A0A843WI21"/>
<organism evidence="2 3">
    <name type="scientific">Colocasia esculenta</name>
    <name type="common">Wild taro</name>
    <name type="synonym">Arum esculentum</name>
    <dbReference type="NCBI Taxonomy" id="4460"/>
    <lineage>
        <taxon>Eukaryota</taxon>
        <taxon>Viridiplantae</taxon>
        <taxon>Streptophyta</taxon>
        <taxon>Embryophyta</taxon>
        <taxon>Tracheophyta</taxon>
        <taxon>Spermatophyta</taxon>
        <taxon>Magnoliopsida</taxon>
        <taxon>Liliopsida</taxon>
        <taxon>Araceae</taxon>
        <taxon>Aroideae</taxon>
        <taxon>Colocasieae</taxon>
        <taxon>Colocasia</taxon>
    </lineage>
</organism>
<dbReference type="EMBL" id="NMUH01003376">
    <property type="protein sequence ID" value="MQM05241.1"/>
    <property type="molecule type" value="Genomic_DNA"/>
</dbReference>
<name>A0A843WI21_COLES</name>
<comment type="caution">
    <text evidence="2">The sequence shown here is derived from an EMBL/GenBank/DDBJ whole genome shotgun (WGS) entry which is preliminary data.</text>
</comment>
<evidence type="ECO:0000256" key="1">
    <source>
        <dbReference type="SAM" id="Coils"/>
    </source>
</evidence>
<feature type="coiled-coil region" evidence="1">
    <location>
        <begin position="99"/>
        <end position="126"/>
    </location>
</feature>
<gene>
    <name evidence="2" type="ORF">Taro_038044</name>
</gene>
<dbReference type="Proteomes" id="UP000652761">
    <property type="component" value="Unassembled WGS sequence"/>
</dbReference>
<keyword evidence="3" id="KW-1185">Reference proteome</keyword>
<evidence type="ECO:0000313" key="2">
    <source>
        <dbReference type="EMBL" id="MQM05241.1"/>
    </source>
</evidence>
<reference evidence="2" key="1">
    <citation type="submission" date="2017-07" db="EMBL/GenBank/DDBJ databases">
        <title>Taro Niue Genome Assembly and Annotation.</title>
        <authorList>
            <person name="Atibalentja N."/>
            <person name="Keating K."/>
            <person name="Fields C.J."/>
        </authorList>
    </citation>
    <scope>NUCLEOTIDE SEQUENCE</scope>
    <source>
        <strain evidence="2">Niue_2</strain>
        <tissue evidence="2">Leaf</tissue>
    </source>
</reference>
<accession>A0A843WI21</accession>
<keyword evidence="1" id="KW-0175">Coiled coil</keyword>